<dbReference type="SUPFAM" id="SSF48371">
    <property type="entry name" value="ARM repeat"/>
    <property type="match status" value="1"/>
</dbReference>
<evidence type="ECO:0000256" key="1">
    <source>
        <dbReference type="ARBA" id="ARBA00004123"/>
    </source>
</evidence>
<feature type="compositionally biased region" description="Acidic residues" evidence="4">
    <location>
        <begin position="38"/>
        <end position="57"/>
    </location>
</feature>
<dbReference type="GO" id="GO:0000182">
    <property type="term" value="F:rDNA binding"/>
    <property type="evidence" value="ECO:0007669"/>
    <property type="project" value="TreeGrafter"/>
</dbReference>
<dbReference type="AlphaFoldDB" id="A0A4T0P6H3"/>
<dbReference type="EMBL" id="SPRH01000001">
    <property type="protein sequence ID" value="TIC04939.1"/>
    <property type="molecule type" value="Genomic_DNA"/>
</dbReference>
<feature type="region of interest" description="Disordered" evidence="4">
    <location>
        <begin position="1133"/>
        <end position="1165"/>
    </location>
</feature>
<evidence type="ECO:0000256" key="4">
    <source>
        <dbReference type="SAM" id="MobiDB-lite"/>
    </source>
</evidence>
<dbReference type="Pfam" id="PF04931">
    <property type="entry name" value="DNA_pol_phi"/>
    <property type="match status" value="1"/>
</dbReference>
<dbReference type="InterPro" id="IPR007015">
    <property type="entry name" value="DNA_pol_V/MYBBP1A"/>
</dbReference>
<reference evidence="5 6" key="1">
    <citation type="submission" date="2019-03" db="EMBL/GenBank/DDBJ databases">
        <title>Sequencing 25 genomes of Wallemia mellicola.</title>
        <authorList>
            <person name="Gostincar C."/>
        </authorList>
    </citation>
    <scope>NUCLEOTIDE SEQUENCE [LARGE SCALE GENOMIC DNA]</scope>
    <source>
        <strain evidence="5 6">EXF-1262</strain>
    </source>
</reference>
<protein>
    <recommendedName>
        <fullName evidence="7">DNA polymerase V</fullName>
    </recommendedName>
</protein>
<organism evidence="5 6">
    <name type="scientific">Wallemia mellicola</name>
    <dbReference type="NCBI Taxonomy" id="1708541"/>
    <lineage>
        <taxon>Eukaryota</taxon>
        <taxon>Fungi</taxon>
        <taxon>Dikarya</taxon>
        <taxon>Basidiomycota</taxon>
        <taxon>Wallemiomycotina</taxon>
        <taxon>Wallemiomycetes</taxon>
        <taxon>Wallemiales</taxon>
        <taxon>Wallemiaceae</taxon>
        <taxon>Wallemia</taxon>
    </lineage>
</organism>
<comment type="caution">
    <text evidence="5">The sequence shown here is derived from an EMBL/GenBank/DDBJ whole genome shotgun (WGS) entry which is preliminary data.</text>
</comment>
<evidence type="ECO:0000313" key="5">
    <source>
        <dbReference type="EMBL" id="TIC04939.1"/>
    </source>
</evidence>
<feature type="region of interest" description="Disordered" evidence="4">
    <location>
        <begin position="784"/>
        <end position="809"/>
    </location>
</feature>
<dbReference type="Proteomes" id="UP000307169">
    <property type="component" value="Unassembled WGS sequence"/>
</dbReference>
<feature type="region of interest" description="Disordered" evidence="4">
    <location>
        <begin position="37"/>
        <end position="64"/>
    </location>
</feature>
<keyword evidence="3" id="KW-0539">Nucleus</keyword>
<evidence type="ECO:0000313" key="6">
    <source>
        <dbReference type="Proteomes" id="UP000307169"/>
    </source>
</evidence>
<evidence type="ECO:0000256" key="2">
    <source>
        <dbReference type="ARBA" id="ARBA00006809"/>
    </source>
</evidence>
<dbReference type="PANTHER" id="PTHR13213">
    <property type="entry name" value="MYB-BINDING PROTEIN 1A FAMILY MEMBER"/>
    <property type="match status" value="1"/>
</dbReference>
<evidence type="ECO:0008006" key="7">
    <source>
        <dbReference type="Google" id="ProtNLM"/>
    </source>
</evidence>
<feature type="region of interest" description="Disordered" evidence="4">
    <location>
        <begin position="511"/>
        <end position="530"/>
    </location>
</feature>
<dbReference type="GO" id="GO:0006355">
    <property type="term" value="P:regulation of DNA-templated transcription"/>
    <property type="evidence" value="ECO:0007669"/>
    <property type="project" value="InterPro"/>
</dbReference>
<comment type="subcellular location">
    <subcellularLocation>
        <location evidence="1">Nucleus</location>
    </subcellularLocation>
</comment>
<proteinExistence type="inferred from homology"/>
<name>A0A4T0P6H3_9BASI</name>
<evidence type="ECO:0000256" key="3">
    <source>
        <dbReference type="ARBA" id="ARBA00023242"/>
    </source>
</evidence>
<gene>
    <name evidence="5" type="ORF">E3Q17_00163</name>
</gene>
<dbReference type="PANTHER" id="PTHR13213:SF2">
    <property type="entry name" value="MYB-BINDING PROTEIN 1A"/>
    <property type="match status" value="1"/>
</dbReference>
<dbReference type="GO" id="GO:0005730">
    <property type="term" value="C:nucleolus"/>
    <property type="evidence" value="ECO:0007669"/>
    <property type="project" value="InterPro"/>
</dbReference>
<feature type="compositionally biased region" description="Acidic residues" evidence="4">
    <location>
        <begin position="789"/>
        <end position="809"/>
    </location>
</feature>
<sequence length="1165" mass="131372">MSTLELYWPLASSKTSERLKASTDLLKLLLQFQQDFTPIEDENDDEDADNSQDEDEKEDKSEVKSIETWIERRHAPDVSYAIKRLIRGLSSPREYSRVGFAVTLTKLLSNLPLIELSHILPLVKHHTEPVGNIKGSEERDLIFGRLFGIQALIDSGLIVKQSTTLEDFKQIIINLTDLGRSKVWLKEATGWTTLNALKQVTKNKVSWLADAVNVTLDILFQGEEKDIWGPEKLGILLWLEANHKDIDYAPHVQPIFKHPLPLASQNLTVLARVLREASADVEKANPGSGVWKPQLHWIWPQILDIYFSDQQNDAYKSRAPFQEFYRHCIDESLFQSNISPQRKYWGFSVFSLALPRLTVEDLGSLFTPNFMRTWINNLRGEDRLLHKAAMKIAQELQPLIAQNPELGLPLILQLLGKHGSANFDKLTGTKTVANILTSMTADGVTQYVEHIRQYIHGESSDIKQRKWALDQLLSLIRNSQIPHSDEWIWSVLECFTLNGIFIPRKASSKSKHEILKNPPQPPLSDTDRATARSHMLSTLAELSKTPDAKKLVGVTKDGELWVKKVYDLITSVEKDKNVSKAIQYEDEVTSARKEALDSLSKVNKKGKGSEVRHHAYELLLLSVILQSYDNMDGISDVLEELASASSMLFAAKSPKKNKKAATEEEGEEPSAVAVLVDVLVSLLERSSVFLRTMAINAFTAFTSEVDEEALEMILGQLTSQPGDEGVEDEEMEEGEGEGDDAEDQGDDEEEAEDEVASEMSDDDNEDDINEAVDPEFERKLAKALGQPMSDDEDDDSMEQDEDVDNGDDMTDEQMMMLDDQLAEIFKSRVGDKKAKQGAQREAQHAKNRLIDLLDVYAKKQSSNSLVLKLILPLLEIVINAGLTEQQLSSKATSILKQRLAKAKDIPTSKLNEEELLGIFEEIHNVARKSRTSDILTTCNQLSLYLFRVITSNYSDKPAESKAKEIYISSWKDFSNRKHTRLNPTIFTDYIRRYPVQSFSLLDEFLHTAIDGQATNSYRQIQSLTMLQTLFGQHKQLVDVGKKDEILKSIPKIRQGVYSFVVTSCESKDKTNASKLKEVFKCALALVRIQKKITDGPVEEDWDVTTLQSIITTLGSIDKFKGVQSLAQQLNALVSQSQSKPQSKKRKSSVNGNLEQEQNKKNKQKQ</sequence>
<feature type="region of interest" description="Disordered" evidence="4">
    <location>
        <begin position="717"/>
        <end position="768"/>
    </location>
</feature>
<dbReference type="InterPro" id="IPR016024">
    <property type="entry name" value="ARM-type_fold"/>
</dbReference>
<feature type="compositionally biased region" description="Acidic residues" evidence="4">
    <location>
        <begin position="724"/>
        <end position="768"/>
    </location>
</feature>
<comment type="similarity">
    <text evidence="2">Belongs to the MYBBP1A family.</text>
</comment>
<accession>A0A4T0P6H3</accession>